<accession>A0A2P2N058</accession>
<dbReference type="EMBL" id="GGEC01055391">
    <property type="protein sequence ID" value="MBX35875.1"/>
    <property type="molecule type" value="Transcribed_RNA"/>
</dbReference>
<organism evidence="1">
    <name type="scientific">Rhizophora mucronata</name>
    <name type="common">Asiatic mangrove</name>
    <dbReference type="NCBI Taxonomy" id="61149"/>
    <lineage>
        <taxon>Eukaryota</taxon>
        <taxon>Viridiplantae</taxon>
        <taxon>Streptophyta</taxon>
        <taxon>Embryophyta</taxon>
        <taxon>Tracheophyta</taxon>
        <taxon>Spermatophyta</taxon>
        <taxon>Magnoliopsida</taxon>
        <taxon>eudicotyledons</taxon>
        <taxon>Gunneridae</taxon>
        <taxon>Pentapetalae</taxon>
        <taxon>rosids</taxon>
        <taxon>fabids</taxon>
        <taxon>Malpighiales</taxon>
        <taxon>Rhizophoraceae</taxon>
        <taxon>Rhizophora</taxon>
    </lineage>
</organism>
<proteinExistence type="predicted"/>
<evidence type="ECO:0000313" key="1">
    <source>
        <dbReference type="EMBL" id="MBX35875.1"/>
    </source>
</evidence>
<protein>
    <submittedName>
        <fullName evidence="1">Uncharacterized protein</fullName>
    </submittedName>
</protein>
<dbReference type="AlphaFoldDB" id="A0A2P2N058"/>
<name>A0A2P2N058_RHIMU</name>
<sequence>MSAFSNPKFVCTRVLSLSKIAPQLNKLLVFC</sequence>
<reference evidence="1" key="1">
    <citation type="submission" date="2018-02" db="EMBL/GenBank/DDBJ databases">
        <title>Rhizophora mucronata_Transcriptome.</title>
        <authorList>
            <person name="Meera S.P."/>
            <person name="Sreeshan A."/>
            <person name="Augustine A."/>
        </authorList>
    </citation>
    <scope>NUCLEOTIDE SEQUENCE</scope>
    <source>
        <tissue evidence="1">Leaf</tissue>
    </source>
</reference>